<feature type="transmembrane region" description="Helical" evidence="15">
    <location>
        <begin position="372"/>
        <end position="393"/>
    </location>
</feature>
<evidence type="ECO:0000256" key="15">
    <source>
        <dbReference type="SAM" id="Phobius"/>
    </source>
</evidence>
<dbReference type="InterPro" id="IPR001992">
    <property type="entry name" value="T2SS_GspF/T4SS_PilC_CS"/>
</dbReference>
<gene>
    <name evidence="17" type="ORF">N790_12690</name>
</gene>
<dbReference type="STRING" id="1384054.N790_12690"/>
<sequence>MAMAAFDFLALDTDGRERHGLLDAPSEAEARARLERRQWLPVRVSPAAAAPARARTGKLGAKALALVTRQLATLASVTPLEEALHTLAAQAENKRLRDVLARTHAHLVEGHRLSEAMGRVEGAYPPLYRAMVAAGESAGALPAVLERLADMLERQQALRSKLLTALIYPAALALTAGAVVVALMGFVVPKVVEQFESMGRTLPLLTRGVIALSELVSQWGLPLLVLAVALGMGFAATLRKPGPRLAFDRWLLRLPLAGRLVRDVHAALMARTLATVVASGLPLMEGLAITARTVHNRALREATEGMVAAIREGGSLSAAMRRAGVFPPTLLHLASSGEESGRLAPLLDRAADYLDREFHTFTSLVLSLLEPAIIVLLGGVIAVIVLSILLPILQFNTLVTG</sequence>
<evidence type="ECO:0000256" key="10">
    <source>
        <dbReference type="ARBA" id="ARBA00022927"/>
    </source>
</evidence>
<keyword evidence="8" id="KW-0479">Metal-binding</keyword>
<dbReference type="InterPro" id="IPR011850">
    <property type="entry name" value="T2SS_GspF"/>
</dbReference>
<dbReference type="GO" id="GO:0015627">
    <property type="term" value="C:type II protein secretion system complex"/>
    <property type="evidence" value="ECO:0007669"/>
    <property type="project" value="InterPro"/>
</dbReference>
<evidence type="ECO:0000256" key="7">
    <source>
        <dbReference type="ARBA" id="ARBA00022692"/>
    </source>
</evidence>
<feature type="domain" description="Type II secretion system protein GspF" evidence="16">
    <location>
        <begin position="69"/>
        <end position="189"/>
    </location>
</feature>
<dbReference type="EMBL" id="AVCH01000004">
    <property type="protein sequence ID" value="KFN52121.1"/>
    <property type="molecule type" value="Genomic_DNA"/>
</dbReference>
<keyword evidence="4 14" id="KW-0813">Transport</keyword>
<evidence type="ECO:0000256" key="14">
    <source>
        <dbReference type="RuleBase" id="RU003923"/>
    </source>
</evidence>
<keyword evidence="10" id="KW-0653">Protein transport</keyword>
<evidence type="ECO:0000256" key="13">
    <source>
        <dbReference type="ARBA" id="ARBA00030750"/>
    </source>
</evidence>
<dbReference type="InterPro" id="IPR042094">
    <property type="entry name" value="T2SS_GspF_sf"/>
</dbReference>
<dbReference type="Gene3D" id="1.20.81.30">
    <property type="entry name" value="Type II secretion system (T2SS), domain F"/>
    <property type="match status" value="2"/>
</dbReference>
<reference evidence="17 18" key="1">
    <citation type="submission" date="2013-09" db="EMBL/GenBank/DDBJ databases">
        <title>Genome sequencing of Arenimonas malthae.</title>
        <authorList>
            <person name="Chen F."/>
            <person name="Wang G."/>
        </authorList>
    </citation>
    <scope>NUCLEOTIDE SEQUENCE [LARGE SCALE GENOMIC DNA]</scope>
    <source>
        <strain evidence="17 18">CC-JY-1</strain>
    </source>
</reference>
<evidence type="ECO:0000259" key="16">
    <source>
        <dbReference type="Pfam" id="PF00482"/>
    </source>
</evidence>
<dbReference type="PANTHER" id="PTHR30012:SF0">
    <property type="entry name" value="TYPE II SECRETION SYSTEM PROTEIN F-RELATED"/>
    <property type="match status" value="1"/>
</dbReference>
<dbReference type="AlphaFoldDB" id="A0A091BK24"/>
<dbReference type="Pfam" id="PF00482">
    <property type="entry name" value="T2SSF"/>
    <property type="match status" value="2"/>
</dbReference>
<dbReference type="PANTHER" id="PTHR30012">
    <property type="entry name" value="GENERAL SECRETION PATHWAY PROTEIN"/>
    <property type="match status" value="1"/>
</dbReference>
<evidence type="ECO:0000313" key="17">
    <source>
        <dbReference type="EMBL" id="KFN52121.1"/>
    </source>
</evidence>
<name>A0A091BK24_9GAMM</name>
<keyword evidence="9" id="KW-0106">Calcium</keyword>
<evidence type="ECO:0000256" key="2">
    <source>
        <dbReference type="ARBA" id="ARBA00004429"/>
    </source>
</evidence>
<keyword evidence="6" id="KW-0997">Cell inner membrane</keyword>
<keyword evidence="5" id="KW-1003">Cell membrane</keyword>
<comment type="caution">
    <text evidence="17">The sequence shown here is derived from an EMBL/GenBank/DDBJ whole genome shotgun (WGS) entry which is preliminary data.</text>
</comment>
<evidence type="ECO:0000256" key="8">
    <source>
        <dbReference type="ARBA" id="ARBA00022723"/>
    </source>
</evidence>
<evidence type="ECO:0000313" key="18">
    <source>
        <dbReference type="Proteomes" id="UP000029392"/>
    </source>
</evidence>
<comment type="similarity">
    <text evidence="3 14">Belongs to the GSP F family.</text>
</comment>
<comment type="function">
    <text evidence="1">Component of the type II secretion system inner membrane complex required for the energy-dependent secretion of extracellular factors such as proteases and toxins from the periplasm.</text>
</comment>
<organism evidence="17 18">
    <name type="scientific">Arenimonas malthae CC-JY-1</name>
    <dbReference type="NCBI Taxonomy" id="1384054"/>
    <lineage>
        <taxon>Bacteria</taxon>
        <taxon>Pseudomonadati</taxon>
        <taxon>Pseudomonadota</taxon>
        <taxon>Gammaproteobacteria</taxon>
        <taxon>Lysobacterales</taxon>
        <taxon>Lysobacteraceae</taxon>
        <taxon>Arenimonas</taxon>
    </lineage>
</organism>
<evidence type="ECO:0000256" key="3">
    <source>
        <dbReference type="ARBA" id="ARBA00005745"/>
    </source>
</evidence>
<dbReference type="GO" id="GO:0005886">
    <property type="term" value="C:plasma membrane"/>
    <property type="evidence" value="ECO:0007669"/>
    <property type="project" value="UniProtKB-SubCell"/>
</dbReference>
<dbReference type="PRINTS" id="PR00812">
    <property type="entry name" value="BCTERIALGSPF"/>
</dbReference>
<dbReference type="Proteomes" id="UP000029392">
    <property type="component" value="Unassembled WGS sequence"/>
</dbReference>
<keyword evidence="11 15" id="KW-1133">Transmembrane helix</keyword>
<dbReference type="PROSITE" id="PS00874">
    <property type="entry name" value="T2SP_F"/>
    <property type="match status" value="1"/>
</dbReference>
<feature type="transmembrane region" description="Helical" evidence="15">
    <location>
        <begin position="219"/>
        <end position="238"/>
    </location>
</feature>
<dbReference type="NCBIfam" id="TIGR02120">
    <property type="entry name" value="GspF"/>
    <property type="match status" value="1"/>
</dbReference>
<accession>A0A091BK24</accession>
<dbReference type="FunFam" id="1.20.81.30:FF:000001">
    <property type="entry name" value="Type II secretion system protein F"/>
    <property type="match status" value="2"/>
</dbReference>
<dbReference type="PATRIC" id="fig|1384054.3.peg.217"/>
<keyword evidence="18" id="KW-1185">Reference proteome</keyword>
<dbReference type="InterPro" id="IPR018076">
    <property type="entry name" value="T2SS_GspF_dom"/>
</dbReference>
<evidence type="ECO:0000256" key="1">
    <source>
        <dbReference type="ARBA" id="ARBA00002684"/>
    </source>
</evidence>
<evidence type="ECO:0000256" key="6">
    <source>
        <dbReference type="ARBA" id="ARBA00022519"/>
    </source>
</evidence>
<dbReference type="InterPro" id="IPR003004">
    <property type="entry name" value="GspF/PilC"/>
</dbReference>
<evidence type="ECO:0000256" key="4">
    <source>
        <dbReference type="ARBA" id="ARBA00022448"/>
    </source>
</evidence>
<feature type="domain" description="Type II secretion system protein GspF" evidence="16">
    <location>
        <begin position="270"/>
        <end position="391"/>
    </location>
</feature>
<evidence type="ECO:0000256" key="9">
    <source>
        <dbReference type="ARBA" id="ARBA00022837"/>
    </source>
</evidence>
<comment type="subcellular location">
    <subcellularLocation>
        <location evidence="2 14">Cell inner membrane</location>
        <topology evidence="2 14">Multi-pass membrane protein</topology>
    </subcellularLocation>
</comment>
<evidence type="ECO:0000256" key="12">
    <source>
        <dbReference type="ARBA" id="ARBA00023136"/>
    </source>
</evidence>
<evidence type="ECO:0000256" key="5">
    <source>
        <dbReference type="ARBA" id="ARBA00022475"/>
    </source>
</evidence>
<keyword evidence="12 15" id="KW-0472">Membrane</keyword>
<feature type="transmembrane region" description="Helical" evidence="15">
    <location>
        <begin position="162"/>
        <end position="188"/>
    </location>
</feature>
<protein>
    <recommendedName>
        <fullName evidence="13">General secretion pathway protein F</fullName>
    </recommendedName>
</protein>
<dbReference type="eggNOG" id="COG1459">
    <property type="taxonomic scope" value="Bacteria"/>
</dbReference>
<keyword evidence="7 14" id="KW-0812">Transmembrane</keyword>
<dbReference type="GO" id="GO:0046872">
    <property type="term" value="F:metal ion binding"/>
    <property type="evidence" value="ECO:0007669"/>
    <property type="project" value="UniProtKB-KW"/>
</dbReference>
<evidence type="ECO:0000256" key="11">
    <source>
        <dbReference type="ARBA" id="ARBA00022989"/>
    </source>
</evidence>
<proteinExistence type="inferred from homology"/>
<dbReference type="GO" id="GO:0015628">
    <property type="term" value="P:protein secretion by the type II secretion system"/>
    <property type="evidence" value="ECO:0007669"/>
    <property type="project" value="InterPro"/>
</dbReference>